<dbReference type="STRING" id="350058.Mvan_0927"/>
<dbReference type="RefSeq" id="WP_011778200.1">
    <property type="nucleotide sequence ID" value="NC_008726.1"/>
</dbReference>
<evidence type="ECO:0000313" key="6">
    <source>
        <dbReference type="Proteomes" id="UP000009159"/>
    </source>
</evidence>
<evidence type="ECO:0000256" key="1">
    <source>
        <dbReference type="SAM" id="MobiDB-lite"/>
    </source>
</evidence>
<feature type="domain" description="Mce/MlaD" evidence="3">
    <location>
        <begin position="42"/>
        <end position="115"/>
    </location>
</feature>
<keyword evidence="2" id="KW-0472">Membrane</keyword>
<dbReference type="eggNOG" id="COG1463">
    <property type="taxonomic scope" value="Bacteria"/>
</dbReference>
<proteinExistence type="predicted"/>
<dbReference type="Proteomes" id="UP000009159">
    <property type="component" value="Chromosome"/>
</dbReference>
<sequence length="495" mass="52518">MRLTRRIKIQLLVFAVASLIAGLVMSIGYMGLPSLLFGIGRYQVAMELPTTGGLYKTGNVTYRGQEVGRVVDVRMTDTGIEAVLSLRSQVRVPKDLDAQVHSRSAIGEQYVELIPRPGGDMTPLRDGDVIPADRTSVPPDINTLLDETNTGLQAIPPGNLKTAIDEGAAALAGLGPDLARLVKGSTTLAIDARTNLPALTNLIDNAGPILDTQSDTSDAIRSWAAHMADISGQIRAQDPAVRTLLPDGAAAAEESRKLVERLRPSLPVLLANLTGIADVALTYHASVEQLLVLLPQSVSVLNSALVPNLGNESPYAGVFTTFDLNINVPPPCLTGYLPPTQQRSFAFEDYPERPAGDLYCRVPQDSQFNVRGARNLPCVNKPGKRAPTARMCESLEEYVPLNDGYNWKGDPNATLSGQDVPQLPPGTEPVQSEPGAAPPAPPAPPAAAPLPIAVAEYDPATGTYVGPDGRVYTQSNLAEHGGAQTWQSMLTPPGS</sequence>
<dbReference type="AlphaFoldDB" id="A1T3L5"/>
<dbReference type="InterPro" id="IPR003399">
    <property type="entry name" value="Mce/MlaD"/>
</dbReference>
<dbReference type="NCBIfam" id="TIGR00996">
    <property type="entry name" value="Mtu_fam_mce"/>
    <property type="match status" value="1"/>
</dbReference>
<keyword evidence="2" id="KW-1133">Transmembrane helix</keyword>
<feature type="compositionally biased region" description="Pro residues" evidence="1">
    <location>
        <begin position="436"/>
        <end position="448"/>
    </location>
</feature>
<dbReference type="KEGG" id="mva:Mvan_0927"/>
<dbReference type="HOGENOM" id="CLU_032980_0_0_11"/>
<dbReference type="Pfam" id="PF02470">
    <property type="entry name" value="MlaD"/>
    <property type="match status" value="1"/>
</dbReference>
<reference evidence="5" key="1">
    <citation type="submission" date="2006-12" db="EMBL/GenBank/DDBJ databases">
        <title>Complete sequence of Mycobacterium vanbaalenii PYR-1.</title>
        <authorList>
            <consortium name="US DOE Joint Genome Institute"/>
            <person name="Copeland A."/>
            <person name="Lucas S."/>
            <person name="Lapidus A."/>
            <person name="Barry K."/>
            <person name="Detter J.C."/>
            <person name="Glavina del Rio T."/>
            <person name="Hammon N."/>
            <person name="Israni S."/>
            <person name="Dalin E."/>
            <person name="Tice H."/>
            <person name="Pitluck S."/>
            <person name="Singan V."/>
            <person name="Schmutz J."/>
            <person name="Larimer F."/>
            <person name="Land M."/>
            <person name="Hauser L."/>
            <person name="Kyrpides N."/>
            <person name="Anderson I.J."/>
            <person name="Miller C."/>
            <person name="Richardson P."/>
        </authorList>
    </citation>
    <scope>NUCLEOTIDE SEQUENCE [LARGE SCALE GENOMIC DNA]</scope>
    <source>
        <strain evidence="5">PYR-1</strain>
    </source>
</reference>
<dbReference type="Pfam" id="PF11887">
    <property type="entry name" value="Mce4_CUP1"/>
    <property type="match status" value="1"/>
</dbReference>
<keyword evidence="6" id="KW-1185">Reference proteome</keyword>
<feature type="region of interest" description="Disordered" evidence="1">
    <location>
        <begin position="409"/>
        <end position="451"/>
    </location>
</feature>
<name>A1T3L5_MYCVP</name>
<evidence type="ECO:0000313" key="5">
    <source>
        <dbReference type="EMBL" id="ABM11765.1"/>
    </source>
</evidence>
<evidence type="ECO:0000256" key="2">
    <source>
        <dbReference type="SAM" id="Phobius"/>
    </source>
</evidence>
<dbReference type="InterPro" id="IPR052336">
    <property type="entry name" value="MlaD_Phospholipid_Transporter"/>
</dbReference>
<dbReference type="PANTHER" id="PTHR33371:SF16">
    <property type="entry name" value="MCE-FAMILY PROTEIN MCE3F"/>
    <property type="match status" value="1"/>
</dbReference>
<feature type="domain" description="Mammalian cell entry C-terminal" evidence="4">
    <location>
        <begin position="122"/>
        <end position="294"/>
    </location>
</feature>
<dbReference type="InterPro" id="IPR024516">
    <property type="entry name" value="Mce_C"/>
</dbReference>
<dbReference type="PANTHER" id="PTHR33371">
    <property type="entry name" value="INTERMEMBRANE PHOSPHOLIPID TRANSPORT SYSTEM BINDING PROTEIN MLAD-RELATED"/>
    <property type="match status" value="1"/>
</dbReference>
<evidence type="ECO:0000259" key="4">
    <source>
        <dbReference type="Pfam" id="PF11887"/>
    </source>
</evidence>
<keyword evidence="2" id="KW-0812">Transmembrane</keyword>
<protein>
    <submittedName>
        <fullName evidence="5">Virulence factor Mce family protein</fullName>
    </submittedName>
</protein>
<dbReference type="EMBL" id="CP000511">
    <property type="protein sequence ID" value="ABM11765.1"/>
    <property type="molecule type" value="Genomic_DNA"/>
</dbReference>
<dbReference type="InterPro" id="IPR005693">
    <property type="entry name" value="Mce"/>
</dbReference>
<evidence type="ECO:0000259" key="3">
    <source>
        <dbReference type="Pfam" id="PF02470"/>
    </source>
</evidence>
<accession>A1T3L5</accession>
<organism evidence="5 6">
    <name type="scientific">Mycolicibacterium vanbaalenii (strain DSM 7251 / JCM 13017 / BCRC 16820 / KCTC 9966 / NRRL B-24157 / PYR-1)</name>
    <name type="common">Mycobacterium vanbaalenii</name>
    <dbReference type="NCBI Taxonomy" id="350058"/>
    <lineage>
        <taxon>Bacteria</taxon>
        <taxon>Bacillati</taxon>
        <taxon>Actinomycetota</taxon>
        <taxon>Actinomycetes</taxon>
        <taxon>Mycobacteriales</taxon>
        <taxon>Mycobacteriaceae</taxon>
        <taxon>Mycolicibacterium</taxon>
    </lineage>
</organism>
<dbReference type="GO" id="GO:0005576">
    <property type="term" value="C:extracellular region"/>
    <property type="evidence" value="ECO:0007669"/>
    <property type="project" value="TreeGrafter"/>
</dbReference>
<feature type="transmembrane region" description="Helical" evidence="2">
    <location>
        <begin position="12"/>
        <end position="32"/>
    </location>
</feature>
<gene>
    <name evidence="5" type="ordered locus">Mvan_0927</name>
</gene>